<comment type="catalytic activity">
    <reaction evidence="7">
        <text>dITP + H2O = dIMP + diphosphate + H(+)</text>
        <dbReference type="Rhea" id="RHEA:28342"/>
        <dbReference type="ChEBI" id="CHEBI:15377"/>
        <dbReference type="ChEBI" id="CHEBI:15378"/>
        <dbReference type="ChEBI" id="CHEBI:33019"/>
        <dbReference type="ChEBI" id="CHEBI:61194"/>
        <dbReference type="ChEBI" id="CHEBI:61382"/>
        <dbReference type="EC" id="3.6.1.66"/>
    </reaction>
</comment>
<comment type="cofactor">
    <cofactor evidence="7">
        <name>Mg(2+)</name>
        <dbReference type="ChEBI" id="CHEBI:18420"/>
    </cofactor>
    <text evidence="7">Binds 1 Mg(2+) ion per subunit.</text>
</comment>
<dbReference type="Pfam" id="PF01725">
    <property type="entry name" value="Ham1p_like"/>
    <property type="match status" value="1"/>
</dbReference>
<evidence type="ECO:0000256" key="5">
    <source>
        <dbReference type="ARBA" id="ARBA00022842"/>
    </source>
</evidence>
<evidence type="ECO:0000256" key="3">
    <source>
        <dbReference type="ARBA" id="ARBA00022741"/>
    </source>
</evidence>
<feature type="active site" description="Proton acceptor" evidence="7">
    <location>
        <position position="70"/>
    </location>
</feature>
<feature type="binding site" evidence="7">
    <location>
        <position position="71"/>
    </location>
    <ligand>
        <name>substrate</name>
    </ligand>
</feature>
<keyword evidence="5 7" id="KW-0460">Magnesium</keyword>
<dbReference type="InterPro" id="IPR020922">
    <property type="entry name" value="dITP/XTP_pyrophosphatase"/>
</dbReference>
<proteinExistence type="inferred from homology"/>
<comment type="function">
    <text evidence="7">Pyrophosphatase that catalyzes the hydrolysis of nucleoside triphosphates to their monophosphate derivatives, with a high preference for the non-canonical purine nucleotides XTP (xanthosine triphosphate), dITP (deoxyinosine triphosphate) and ITP. Seems to function as a house-cleaning enzyme that removes non-canonical purine nucleotides from the nucleotide pool, thus preventing their incorporation into DNA/RNA and avoiding chromosomal lesions.</text>
</comment>
<feature type="binding site" evidence="7">
    <location>
        <position position="70"/>
    </location>
    <ligand>
        <name>Mg(2+)</name>
        <dbReference type="ChEBI" id="CHEBI:18420"/>
    </ligand>
</feature>
<dbReference type="EMBL" id="CP015108">
    <property type="protein sequence ID" value="ARF13178.1"/>
    <property type="molecule type" value="Genomic_DNA"/>
</dbReference>
<keyword evidence="3 7" id="KW-0547">Nucleotide-binding</keyword>
<feature type="binding site" evidence="7">
    <location>
        <begin position="8"/>
        <end position="13"/>
    </location>
    <ligand>
        <name>substrate</name>
    </ligand>
</feature>
<feature type="binding site" evidence="7">
    <location>
        <begin position="181"/>
        <end position="182"/>
    </location>
    <ligand>
        <name>substrate</name>
    </ligand>
</feature>
<sequence length="204" mass="22078">MKEVLIATNNKGKAKDFEVLFRPLGINVLTLQDIEESIDVEETGTTFVENAVLKAETVANLLGKVVIADDSGLEVDVLNGEPGVYSARYAGEPSDDEENIDKLLANLVEVPETARQARFRCVLAIAGPGIGTTTYSGSCEGIITDQRQGTNGFGYDPIFYVPSRGKTMAELSAEEKNVISHRGAALAQLKKQLPEFLTRIGEMK</sequence>
<evidence type="ECO:0000256" key="7">
    <source>
        <dbReference type="HAMAP-Rule" id="MF_01405"/>
    </source>
</evidence>
<dbReference type="NCBIfam" id="TIGR00042">
    <property type="entry name" value="RdgB/HAM1 family non-canonical purine NTP pyrophosphatase"/>
    <property type="match status" value="1"/>
</dbReference>
<accession>A0ABM6JSL5</accession>
<dbReference type="HAMAP" id="MF_01405">
    <property type="entry name" value="Non_canon_purine_NTPase"/>
    <property type="match status" value="1"/>
</dbReference>
<comment type="catalytic activity">
    <reaction evidence="7">
        <text>XTP + H2O = XMP + diphosphate + H(+)</text>
        <dbReference type="Rhea" id="RHEA:28610"/>
        <dbReference type="ChEBI" id="CHEBI:15377"/>
        <dbReference type="ChEBI" id="CHEBI:15378"/>
        <dbReference type="ChEBI" id="CHEBI:33019"/>
        <dbReference type="ChEBI" id="CHEBI:57464"/>
        <dbReference type="ChEBI" id="CHEBI:61314"/>
        <dbReference type="EC" id="3.6.1.66"/>
    </reaction>
</comment>
<feature type="binding site" evidence="7">
    <location>
        <position position="176"/>
    </location>
    <ligand>
        <name>substrate</name>
    </ligand>
</feature>
<feature type="binding site" evidence="7">
    <location>
        <position position="41"/>
    </location>
    <ligand>
        <name>Mg(2+)</name>
        <dbReference type="ChEBI" id="CHEBI:18420"/>
    </ligand>
</feature>
<keyword evidence="4 7" id="KW-0378">Hydrolase</keyword>
<dbReference type="NCBIfam" id="NF011397">
    <property type="entry name" value="PRK14822.1"/>
    <property type="match status" value="1"/>
</dbReference>
<evidence type="ECO:0000256" key="1">
    <source>
        <dbReference type="ARBA" id="ARBA00008023"/>
    </source>
</evidence>
<keyword evidence="2 7" id="KW-0479">Metal-binding</keyword>
<dbReference type="InterPro" id="IPR002637">
    <property type="entry name" value="RdgB/HAM1"/>
</dbReference>
<organism evidence="9 10">
    <name type="scientific">Sporosarcina ureae</name>
    <dbReference type="NCBI Taxonomy" id="1571"/>
    <lineage>
        <taxon>Bacteria</taxon>
        <taxon>Bacillati</taxon>
        <taxon>Bacillota</taxon>
        <taxon>Bacilli</taxon>
        <taxon>Bacillales</taxon>
        <taxon>Caryophanaceae</taxon>
        <taxon>Sporosarcina</taxon>
    </lineage>
</organism>
<evidence type="ECO:0000256" key="2">
    <source>
        <dbReference type="ARBA" id="ARBA00022723"/>
    </source>
</evidence>
<dbReference type="CDD" id="cd00515">
    <property type="entry name" value="HAM1"/>
    <property type="match status" value="1"/>
</dbReference>
<dbReference type="EC" id="3.6.1.66" evidence="7"/>
<keyword evidence="6 7" id="KW-0546">Nucleotide metabolism</keyword>
<dbReference type="Proteomes" id="UP000192486">
    <property type="component" value="Chromosome"/>
</dbReference>
<evidence type="ECO:0000313" key="10">
    <source>
        <dbReference type="Proteomes" id="UP000192486"/>
    </source>
</evidence>
<dbReference type="PANTHER" id="PTHR11067">
    <property type="entry name" value="INOSINE TRIPHOSPHATE PYROPHOSPHATASE/HAM1 PROTEIN"/>
    <property type="match status" value="1"/>
</dbReference>
<gene>
    <name evidence="9" type="ORF">SporoS204_02675</name>
</gene>
<feature type="binding site" evidence="7">
    <location>
        <begin position="153"/>
        <end position="156"/>
    </location>
    <ligand>
        <name>substrate</name>
    </ligand>
</feature>
<evidence type="ECO:0000313" key="9">
    <source>
        <dbReference type="EMBL" id="ARF13178.1"/>
    </source>
</evidence>
<dbReference type="RefSeq" id="WP_029052970.1">
    <property type="nucleotide sequence ID" value="NZ_CP015108.1"/>
</dbReference>
<reference evidence="9 10" key="1">
    <citation type="submission" date="2016-04" db="EMBL/GenBank/DDBJ databases">
        <title>Comparative Genomics and Epigenetics of Sporosarcina ureae.</title>
        <authorList>
            <person name="Oliver A.S."/>
            <person name="Cooper K.K."/>
        </authorList>
    </citation>
    <scope>NUCLEOTIDE SEQUENCE [LARGE SCALE GENOMIC DNA]</scope>
    <source>
        <strain evidence="9 10">S204</strain>
    </source>
</reference>
<dbReference type="InterPro" id="IPR029001">
    <property type="entry name" value="ITPase-like_fam"/>
</dbReference>
<evidence type="ECO:0000256" key="4">
    <source>
        <dbReference type="ARBA" id="ARBA00022801"/>
    </source>
</evidence>
<protein>
    <recommendedName>
        <fullName evidence="7">dITP/XTP pyrophosphatase</fullName>
        <ecNumber evidence="7">3.6.1.66</ecNumber>
    </recommendedName>
    <alternativeName>
        <fullName evidence="7">Non-canonical purine NTP pyrophosphatase</fullName>
    </alternativeName>
    <alternativeName>
        <fullName evidence="7">Non-standard purine NTP pyrophosphatase</fullName>
    </alternativeName>
    <alternativeName>
        <fullName evidence="7">Nucleoside-triphosphate diphosphatase</fullName>
    </alternativeName>
    <alternativeName>
        <fullName evidence="7">Nucleoside-triphosphate pyrophosphatase</fullName>
        <shortName evidence="7">NTPase</shortName>
    </alternativeName>
</protein>
<comment type="catalytic activity">
    <reaction evidence="7">
        <text>ITP + H2O = IMP + diphosphate + H(+)</text>
        <dbReference type="Rhea" id="RHEA:29399"/>
        <dbReference type="ChEBI" id="CHEBI:15377"/>
        <dbReference type="ChEBI" id="CHEBI:15378"/>
        <dbReference type="ChEBI" id="CHEBI:33019"/>
        <dbReference type="ChEBI" id="CHEBI:58053"/>
        <dbReference type="ChEBI" id="CHEBI:61402"/>
        <dbReference type="EC" id="3.6.1.66"/>
    </reaction>
</comment>
<dbReference type="Gene3D" id="3.90.950.10">
    <property type="match status" value="1"/>
</dbReference>
<comment type="subunit">
    <text evidence="7">Homodimer.</text>
</comment>
<comment type="similarity">
    <text evidence="1 7 8">Belongs to the HAM1 NTPase family.</text>
</comment>
<dbReference type="SUPFAM" id="SSF52972">
    <property type="entry name" value="ITPase-like"/>
    <property type="match status" value="1"/>
</dbReference>
<keyword evidence="10" id="KW-1185">Reference proteome</keyword>
<evidence type="ECO:0000256" key="6">
    <source>
        <dbReference type="ARBA" id="ARBA00023080"/>
    </source>
</evidence>
<evidence type="ECO:0000256" key="8">
    <source>
        <dbReference type="RuleBase" id="RU003781"/>
    </source>
</evidence>
<name>A0ABM6JSL5_SPOUR</name>
<dbReference type="PANTHER" id="PTHR11067:SF9">
    <property type="entry name" value="INOSINE TRIPHOSPHATE PYROPHOSPHATASE"/>
    <property type="match status" value="1"/>
</dbReference>